<organism evidence="1 2">
    <name type="scientific">Ligilactobacillus salivarius</name>
    <dbReference type="NCBI Taxonomy" id="1624"/>
    <lineage>
        <taxon>Bacteria</taxon>
        <taxon>Bacillati</taxon>
        <taxon>Bacillota</taxon>
        <taxon>Bacilli</taxon>
        <taxon>Lactobacillales</taxon>
        <taxon>Lactobacillaceae</taxon>
        <taxon>Ligilactobacillus</taxon>
    </lineage>
</organism>
<evidence type="ECO:0000313" key="1">
    <source>
        <dbReference type="EMBL" id="AIR11634.1"/>
    </source>
</evidence>
<reference evidence="1 2" key="1">
    <citation type="journal article" date="2014" name="BMC Genomics">
        <title>Unusual genome complexity in Lactobacillus salivarius JCM1046.</title>
        <authorList>
            <person name="Raftis E.J."/>
            <person name="Forde B.M."/>
            <person name="Claesson M.J."/>
            <person name="O'Toole P.W."/>
        </authorList>
    </citation>
    <scope>NUCLEOTIDE SEQUENCE [LARGE SCALE GENOMIC DNA]</scope>
    <source>
        <strain evidence="1 2">JCM1046</strain>
        <plasmid evidence="1 2">pMP1046B</plasmid>
    </source>
</reference>
<dbReference type="RefSeq" id="WP_044005779.1">
    <property type="nucleotide sequence ID" value="NZ_CP007648.1"/>
</dbReference>
<geneLocation type="plasmid" evidence="1 2">
    <name>pMP1046B</name>
</geneLocation>
<evidence type="ECO:0000313" key="2">
    <source>
        <dbReference type="Proteomes" id="UP000029488"/>
    </source>
</evidence>
<name>A0A089QEX5_9LACO</name>
<sequence length="68" mass="8242">MKNKIEYVGFIYCLDDIEVEFIVNGVKKNLYIYSKGIEDILTFMDYQENEDVDTILDNYFETYKQEMF</sequence>
<dbReference type="EMBL" id="CP007648">
    <property type="protein sequence ID" value="AIR11634.1"/>
    <property type="molecule type" value="Genomic_DNA"/>
</dbReference>
<dbReference type="KEGG" id="lsj:LSJ_3014"/>
<dbReference type="Proteomes" id="UP000029488">
    <property type="component" value="Plasmid pMP1046B"/>
</dbReference>
<accession>A0A089QEX5</accession>
<dbReference type="AlphaFoldDB" id="A0A089QEX5"/>
<keyword evidence="1" id="KW-0614">Plasmid</keyword>
<gene>
    <name evidence="1" type="ORF">LSJ_3014</name>
</gene>
<proteinExistence type="predicted"/>
<protein>
    <submittedName>
        <fullName evidence="1">Uncharacterized protein</fullName>
    </submittedName>
</protein>